<name>A0A1Y1CKP5_9BACT</name>
<accession>A0A1Y1CKP5</accession>
<keyword evidence="2 6" id="KW-0813">Transport</keyword>
<feature type="transmembrane region" description="Helical" evidence="7">
    <location>
        <begin position="220"/>
        <end position="244"/>
    </location>
</feature>
<feature type="transmembrane region" description="Helical" evidence="7">
    <location>
        <begin position="256"/>
        <end position="282"/>
    </location>
</feature>
<proteinExistence type="inferred from homology"/>
<protein>
    <recommendedName>
        <fullName evidence="6">Transporter</fullName>
    </recommendedName>
</protein>
<evidence type="ECO:0000256" key="2">
    <source>
        <dbReference type="ARBA" id="ARBA00022448"/>
    </source>
</evidence>
<keyword evidence="6" id="KW-0769">Symport</keyword>
<dbReference type="InterPro" id="IPR047218">
    <property type="entry name" value="YocR/YhdH-like"/>
</dbReference>
<keyword evidence="9" id="KW-1185">Reference proteome</keyword>
<dbReference type="RefSeq" id="WP_096429742.1">
    <property type="nucleotide sequence ID" value="NZ_AP018042.1"/>
</dbReference>
<dbReference type="KEGG" id="mbas:ALGA_2587"/>
<feature type="transmembrane region" description="Helical" evidence="7">
    <location>
        <begin position="45"/>
        <end position="69"/>
    </location>
</feature>
<evidence type="ECO:0000313" key="8">
    <source>
        <dbReference type="EMBL" id="BAX80905.1"/>
    </source>
</evidence>
<dbReference type="PROSITE" id="PS00610">
    <property type="entry name" value="NA_NEUROTRAN_SYMP_1"/>
    <property type="match status" value="1"/>
</dbReference>
<feature type="transmembrane region" description="Helical" evidence="7">
    <location>
        <begin position="90"/>
        <end position="111"/>
    </location>
</feature>
<feature type="transmembrane region" description="Helical" evidence="7">
    <location>
        <begin position="180"/>
        <end position="200"/>
    </location>
</feature>
<keyword evidence="4 7" id="KW-1133">Transmembrane helix</keyword>
<dbReference type="InterPro" id="IPR000175">
    <property type="entry name" value="Na/ntran_symport"/>
</dbReference>
<evidence type="ECO:0000313" key="9">
    <source>
        <dbReference type="Proteomes" id="UP000218267"/>
    </source>
</evidence>
<evidence type="ECO:0000256" key="6">
    <source>
        <dbReference type="RuleBase" id="RU003732"/>
    </source>
</evidence>
<sequence>MDKNKLPSRDVFSSKFGVIAAAAGSAVGLGNIWKFPYITGVYGGAAFLFVYLGFIALIGLPIMLSEFYIGRKSRKNVFGAFKYLAPGSPWKFVGVLGVSAAFMILAFYGVVAGWSIDYIIKAVTDSFAAKSPDEMESMFFNFIESPISPILYQLLFMVMTMAIVIIGVKDGIEKYAKFLMPLLVVIIIVLCVRSVTLDGASEGLKFLFYPDFSKLTPDGILSALGHAFFSLSLGMGTLVTYGSYIDDTNNLTKTAVQVTIADTAIAMLAGIAIFPAVFAFGIEPSSGPGLVFITLPNVFQQMPGGFFFSILFFVLLTVAALTSSISILEVVVAYFREELNLKRNFATILATIMISVIGVFCSLSMGMLKEYTIFGLNFFDLLDWISANLLLPLGGLFISLFVGWYLGRKKIEEELLKGSKVVGWLVTIFMFLVKVVAPTAIAIVFLHGLGVFNFV</sequence>
<gene>
    <name evidence="8" type="ORF">ALGA_2587</name>
</gene>
<comment type="subcellular location">
    <subcellularLocation>
        <location evidence="1">Membrane</location>
        <topology evidence="1">Multi-pass membrane protein</topology>
    </subcellularLocation>
</comment>
<dbReference type="InterPro" id="IPR037272">
    <property type="entry name" value="SNS_sf"/>
</dbReference>
<dbReference type="CDD" id="cd10336">
    <property type="entry name" value="SLC6sbd_Tyt1-Like"/>
    <property type="match status" value="1"/>
</dbReference>
<feature type="transmembrane region" description="Helical" evidence="7">
    <location>
        <begin position="12"/>
        <end position="33"/>
    </location>
</feature>
<dbReference type="Pfam" id="PF00209">
    <property type="entry name" value="SNF"/>
    <property type="match status" value="2"/>
</dbReference>
<dbReference type="EMBL" id="AP018042">
    <property type="protein sequence ID" value="BAX80905.1"/>
    <property type="molecule type" value="Genomic_DNA"/>
</dbReference>
<keyword evidence="3 6" id="KW-0812">Transmembrane</keyword>
<feature type="transmembrane region" description="Helical" evidence="7">
    <location>
        <begin position="421"/>
        <end position="446"/>
    </location>
</feature>
<dbReference type="PROSITE" id="PS50267">
    <property type="entry name" value="NA_NEUROTRAN_SYMP_3"/>
    <property type="match status" value="1"/>
</dbReference>
<reference evidence="9" key="2">
    <citation type="journal article" date="2020" name="Antonie Van Leeuwenhoek">
        <title>Labilibaculum antarcticum sp. nov., a novel facultative anaerobic, psychrotorelant bacterium isolated from marine sediment of Antarctica.</title>
        <authorList>
            <person name="Watanabe M."/>
            <person name="Kojima H."/>
            <person name="Fukui M."/>
        </authorList>
    </citation>
    <scope>NUCLEOTIDE SEQUENCE [LARGE SCALE GENOMIC DNA]</scope>
    <source>
        <strain evidence="9">SPP2</strain>
    </source>
</reference>
<evidence type="ECO:0000256" key="4">
    <source>
        <dbReference type="ARBA" id="ARBA00022989"/>
    </source>
</evidence>
<dbReference type="PANTHER" id="PTHR42948">
    <property type="entry name" value="TRANSPORTER"/>
    <property type="match status" value="1"/>
</dbReference>
<dbReference type="NCBIfam" id="NF037979">
    <property type="entry name" value="Na_transp"/>
    <property type="match status" value="1"/>
</dbReference>
<evidence type="ECO:0000256" key="3">
    <source>
        <dbReference type="ARBA" id="ARBA00022692"/>
    </source>
</evidence>
<dbReference type="GO" id="GO:0016020">
    <property type="term" value="C:membrane"/>
    <property type="evidence" value="ECO:0007669"/>
    <property type="project" value="UniProtKB-SubCell"/>
</dbReference>
<feature type="transmembrane region" description="Helical" evidence="7">
    <location>
        <begin position="345"/>
        <end position="365"/>
    </location>
</feature>
<dbReference type="PANTHER" id="PTHR42948:SF1">
    <property type="entry name" value="TRANSPORTER"/>
    <property type="match status" value="1"/>
</dbReference>
<feature type="transmembrane region" description="Helical" evidence="7">
    <location>
        <begin position="385"/>
        <end position="406"/>
    </location>
</feature>
<dbReference type="OrthoDB" id="9762833at2"/>
<comment type="similarity">
    <text evidence="6">Belongs to the sodium:neurotransmitter symporter (SNF) (TC 2.A.22) family.</text>
</comment>
<keyword evidence="5 7" id="KW-0472">Membrane</keyword>
<organism evidence="8 9">
    <name type="scientific">Labilibaculum antarcticum</name>
    <dbReference type="NCBI Taxonomy" id="1717717"/>
    <lineage>
        <taxon>Bacteria</taxon>
        <taxon>Pseudomonadati</taxon>
        <taxon>Bacteroidota</taxon>
        <taxon>Bacteroidia</taxon>
        <taxon>Marinilabiliales</taxon>
        <taxon>Marinifilaceae</taxon>
        <taxon>Labilibaculum</taxon>
    </lineage>
</organism>
<evidence type="ECO:0000256" key="5">
    <source>
        <dbReference type="ARBA" id="ARBA00023136"/>
    </source>
</evidence>
<dbReference type="SUPFAM" id="SSF161070">
    <property type="entry name" value="SNF-like"/>
    <property type="match status" value="1"/>
</dbReference>
<reference evidence="8 9" key="1">
    <citation type="journal article" date="2018" name="Mar. Genomics">
        <title>Complete genome sequence of Marinifilaceae bacterium strain SPP2, isolated from the Antarctic marine sediment.</title>
        <authorList>
            <person name="Watanabe M."/>
            <person name="Kojima H."/>
            <person name="Fukui M."/>
        </authorList>
    </citation>
    <scope>NUCLEOTIDE SEQUENCE [LARGE SCALE GENOMIC DNA]</scope>
    <source>
        <strain evidence="8 9">SPP2</strain>
    </source>
</reference>
<dbReference type="PRINTS" id="PR00176">
    <property type="entry name" value="NANEUSMPORT"/>
</dbReference>
<evidence type="ECO:0000256" key="7">
    <source>
        <dbReference type="SAM" id="Phobius"/>
    </source>
</evidence>
<feature type="transmembrane region" description="Helical" evidence="7">
    <location>
        <begin position="150"/>
        <end position="168"/>
    </location>
</feature>
<dbReference type="GO" id="GO:0015293">
    <property type="term" value="F:symporter activity"/>
    <property type="evidence" value="ECO:0007669"/>
    <property type="project" value="UniProtKB-KW"/>
</dbReference>
<evidence type="ECO:0000256" key="1">
    <source>
        <dbReference type="ARBA" id="ARBA00004141"/>
    </source>
</evidence>
<dbReference type="AlphaFoldDB" id="A0A1Y1CKP5"/>
<feature type="transmembrane region" description="Helical" evidence="7">
    <location>
        <begin position="306"/>
        <end position="333"/>
    </location>
</feature>
<dbReference type="Proteomes" id="UP000218267">
    <property type="component" value="Chromosome"/>
</dbReference>